<organism evidence="2 3">
    <name type="scientific">Verticillium longisporum</name>
    <name type="common">Verticillium dahliae var. longisporum</name>
    <dbReference type="NCBI Taxonomy" id="100787"/>
    <lineage>
        <taxon>Eukaryota</taxon>
        <taxon>Fungi</taxon>
        <taxon>Dikarya</taxon>
        <taxon>Ascomycota</taxon>
        <taxon>Pezizomycotina</taxon>
        <taxon>Sordariomycetes</taxon>
        <taxon>Hypocreomycetidae</taxon>
        <taxon>Glomerellales</taxon>
        <taxon>Plectosphaerellaceae</taxon>
        <taxon>Verticillium</taxon>
    </lineage>
</organism>
<evidence type="ECO:0000313" key="3">
    <source>
        <dbReference type="Proteomes" id="UP000689129"/>
    </source>
</evidence>
<feature type="compositionally biased region" description="Basic residues" evidence="1">
    <location>
        <begin position="8"/>
        <end position="27"/>
    </location>
</feature>
<dbReference type="EMBL" id="JAEMWZ010000016">
    <property type="protein sequence ID" value="KAG7142557.1"/>
    <property type="molecule type" value="Genomic_DNA"/>
</dbReference>
<sequence length="107" mass="12114">MSSESRKLCHSHATRQAHAKKRRLRVHQHQKEATLAQKEDQQTFTIALIPLNSAPNYHKGGLFTSLASSLAPAEYGLLRYYFSVLVPYMAVNCGLFNFEGDHSLRIL</sequence>
<reference evidence="2" key="1">
    <citation type="journal article" date="2021" name="Mol. Plant Pathol.">
        <title>A 20-kb lineage-specific genomic region tames virulence in pathogenic amphidiploid Verticillium longisporum.</title>
        <authorList>
            <person name="Harting R."/>
            <person name="Starke J."/>
            <person name="Kusch H."/>
            <person name="Poggeler S."/>
            <person name="Maurus I."/>
            <person name="Schluter R."/>
            <person name="Landesfeind M."/>
            <person name="Bulla I."/>
            <person name="Nowrousian M."/>
            <person name="de Jonge R."/>
            <person name="Stahlhut G."/>
            <person name="Hoff K.J."/>
            <person name="Asshauer K.P."/>
            <person name="Thurmer A."/>
            <person name="Stanke M."/>
            <person name="Daniel R."/>
            <person name="Morgenstern B."/>
            <person name="Thomma B.P.H.J."/>
            <person name="Kronstad J.W."/>
            <person name="Braus-Stromeyer S.A."/>
            <person name="Braus G.H."/>
        </authorList>
    </citation>
    <scope>NUCLEOTIDE SEQUENCE</scope>
    <source>
        <strain evidence="2">Vl32</strain>
    </source>
</reference>
<dbReference type="Proteomes" id="UP000689129">
    <property type="component" value="Unassembled WGS sequence"/>
</dbReference>
<evidence type="ECO:0000313" key="2">
    <source>
        <dbReference type="EMBL" id="KAG7142557.1"/>
    </source>
</evidence>
<dbReference type="OrthoDB" id="5620at2759"/>
<name>A0A8I3A1R2_VERLO</name>
<feature type="region of interest" description="Disordered" evidence="1">
    <location>
        <begin position="1"/>
        <end position="27"/>
    </location>
</feature>
<protein>
    <submittedName>
        <fullName evidence="2">Uncharacterized protein</fullName>
    </submittedName>
</protein>
<proteinExistence type="predicted"/>
<evidence type="ECO:0000256" key="1">
    <source>
        <dbReference type="SAM" id="MobiDB-lite"/>
    </source>
</evidence>
<accession>A0A8I3A1R2</accession>
<dbReference type="AlphaFoldDB" id="A0A8I3A1R2"/>
<gene>
    <name evidence="2" type="ORF">HYQ45_001073</name>
</gene>
<comment type="caution">
    <text evidence="2">The sequence shown here is derived from an EMBL/GenBank/DDBJ whole genome shotgun (WGS) entry which is preliminary data.</text>
</comment>